<dbReference type="GO" id="GO:0046872">
    <property type="term" value="F:metal ion binding"/>
    <property type="evidence" value="ECO:0007669"/>
    <property type="project" value="UniProtKB-KW"/>
</dbReference>
<dbReference type="CDD" id="cd06572">
    <property type="entry name" value="Histidinol_dh"/>
    <property type="match status" value="1"/>
</dbReference>
<evidence type="ECO:0000256" key="1">
    <source>
        <dbReference type="ARBA" id="ARBA00010178"/>
    </source>
</evidence>
<feature type="binding site" evidence="8">
    <location>
        <position position="259"/>
    </location>
    <ligand>
        <name>substrate</name>
    </ligand>
</feature>
<evidence type="ECO:0000256" key="4">
    <source>
        <dbReference type="ARBA" id="ARBA00023002"/>
    </source>
</evidence>
<dbReference type="EMBL" id="VIKS01000003">
    <property type="protein sequence ID" value="TQV88751.1"/>
    <property type="molecule type" value="Genomic_DNA"/>
</dbReference>
<dbReference type="FunFam" id="3.40.50.1980:FF:000001">
    <property type="entry name" value="Histidinol dehydrogenase"/>
    <property type="match status" value="1"/>
</dbReference>
<dbReference type="Gene3D" id="3.40.50.1980">
    <property type="entry name" value="Nitrogenase molybdenum iron protein domain"/>
    <property type="match status" value="2"/>
</dbReference>
<dbReference type="NCBIfam" id="TIGR00069">
    <property type="entry name" value="hisD"/>
    <property type="match status" value="1"/>
</dbReference>
<keyword evidence="2 9" id="KW-0479">Metal-binding</keyword>
<dbReference type="Gene3D" id="1.20.5.1300">
    <property type="match status" value="1"/>
</dbReference>
<dbReference type="SUPFAM" id="SSF53720">
    <property type="entry name" value="ALDH-like"/>
    <property type="match status" value="1"/>
</dbReference>
<keyword evidence="3 9" id="KW-0862">Zinc</keyword>
<evidence type="ECO:0000256" key="9">
    <source>
        <dbReference type="PIRSR" id="PIRSR000099-4"/>
    </source>
</evidence>
<feature type="binding site" evidence="9">
    <location>
        <position position="353"/>
    </location>
    <ligand>
        <name>Zn(2+)</name>
        <dbReference type="ChEBI" id="CHEBI:29105"/>
    </ligand>
</feature>
<dbReference type="GO" id="GO:0004399">
    <property type="term" value="F:histidinol dehydrogenase activity"/>
    <property type="evidence" value="ECO:0007669"/>
    <property type="project" value="UniProtKB-EC"/>
</dbReference>
<feature type="binding site" evidence="9">
    <location>
        <position position="262"/>
    </location>
    <ligand>
        <name>Zn(2+)</name>
        <dbReference type="ChEBI" id="CHEBI:29105"/>
    </ligand>
</feature>
<reference evidence="11 12" key="1">
    <citation type="submission" date="2019-07" db="EMBL/GenBank/DDBJ databases">
        <title>Draft genome for Aliikangiella sp. M105.</title>
        <authorList>
            <person name="Wang G."/>
        </authorList>
    </citation>
    <scope>NUCLEOTIDE SEQUENCE [LARGE SCALE GENOMIC DNA]</scope>
    <source>
        <strain evidence="11 12">M105</strain>
    </source>
</reference>
<feature type="binding site" evidence="9">
    <location>
        <position position="259"/>
    </location>
    <ligand>
        <name>Zn(2+)</name>
        <dbReference type="ChEBI" id="CHEBI:29105"/>
    </ligand>
</feature>
<dbReference type="PIRSF" id="PIRSF000099">
    <property type="entry name" value="Histidinol_dh"/>
    <property type="match status" value="1"/>
</dbReference>
<comment type="caution">
    <text evidence="11">The sequence shown here is derived from an EMBL/GenBank/DDBJ whole genome shotgun (WGS) entry which is preliminary data.</text>
</comment>
<dbReference type="PANTHER" id="PTHR21256:SF2">
    <property type="entry name" value="HISTIDINE BIOSYNTHESIS TRIFUNCTIONAL PROTEIN"/>
    <property type="match status" value="1"/>
</dbReference>
<feature type="binding site" evidence="8">
    <location>
        <position position="407"/>
    </location>
    <ligand>
        <name>substrate</name>
    </ligand>
</feature>
<accession>A0A545UH07</accession>
<keyword evidence="12" id="KW-1185">Reference proteome</keyword>
<feature type="binding site" evidence="7">
    <location>
        <position position="214"/>
    </location>
    <ligand>
        <name>NAD(+)</name>
        <dbReference type="ChEBI" id="CHEBI:57540"/>
    </ligand>
</feature>
<evidence type="ECO:0000256" key="3">
    <source>
        <dbReference type="ARBA" id="ARBA00022833"/>
    </source>
</evidence>
<feature type="binding site" evidence="8">
    <location>
        <position position="322"/>
    </location>
    <ligand>
        <name>substrate</name>
    </ligand>
</feature>
<feature type="binding site" evidence="7">
    <location>
        <position position="134"/>
    </location>
    <ligand>
        <name>NAD(+)</name>
        <dbReference type="ChEBI" id="CHEBI:57540"/>
    </ligand>
</feature>
<name>A0A545UH07_9GAMM</name>
<dbReference type="OrthoDB" id="9805269at2"/>
<dbReference type="PANTHER" id="PTHR21256">
    <property type="entry name" value="HISTIDINOL DEHYDROGENASE HDH"/>
    <property type="match status" value="1"/>
</dbReference>
<protein>
    <submittedName>
        <fullName evidence="11">Histidinol dehydrogenase</fullName>
        <ecNumber evidence="11">1.1.1.23</ecNumber>
    </submittedName>
</protein>
<dbReference type="GO" id="GO:0000105">
    <property type="term" value="P:L-histidine biosynthetic process"/>
    <property type="evidence" value="ECO:0007669"/>
    <property type="project" value="InterPro"/>
</dbReference>
<evidence type="ECO:0000256" key="10">
    <source>
        <dbReference type="RuleBase" id="RU004175"/>
    </source>
</evidence>
<feature type="binding site" evidence="9">
    <location>
        <position position="412"/>
    </location>
    <ligand>
        <name>Zn(2+)</name>
        <dbReference type="ChEBI" id="CHEBI:29105"/>
    </ligand>
</feature>
<comment type="cofactor">
    <cofactor evidence="9">
        <name>Zn(2+)</name>
        <dbReference type="ChEBI" id="CHEBI:29105"/>
    </cofactor>
    <text evidence="9">Binds 1 zinc ion per subunit.</text>
</comment>
<dbReference type="Proteomes" id="UP000315439">
    <property type="component" value="Unassembled WGS sequence"/>
</dbReference>
<comment type="similarity">
    <text evidence="1 5 10">Belongs to the histidinol dehydrogenase family.</text>
</comment>
<evidence type="ECO:0000313" key="11">
    <source>
        <dbReference type="EMBL" id="TQV88751.1"/>
    </source>
</evidence>
<gene>
    <name evidence="11" type="primary">hisD</name>
    <name evidence="11" type="ORF">FLL46_04260</name>
</gene>
<dbReference type="Pfam" id="PF00815">
    <property type="entry name" value="Histidinol_dh"/>
    <property type="match status" value="1"/>
</dbReference>
<feature type="binding site" evidence="8">
    <location>
        <position position="353"/>
    </location>
    <ligand>
        <name>substrate</name>
    </ligand>
</feature>
<feature type="active site" description="Proton acceptor" evidence="6">
    <location>
        <position position="322"/>
    </location>
</feature>
<feature type="active site" description="Proton acceptor" evidence="6">
    <location>
        <position position="321"/>
    </location>
</feature>
<keyword evidence="7" id="KW-0520">NAD</keyword>
<feature type="binding site" evidence="7">
    <location>
        <position position="191"/>
    </location>
    <ligand>
        <name>NAD(+)</name>
        <dbReference type="ChEBI" id="CHEBI:57540"/>
    </ligand>
</feature>
<evidence type="ECO:0000256" key="6">
    <source>
        <dbReference type="PIRSR" id="PIRSR000099-1"/>
    </source>
</evidence>
<keyword evidence="4 5" id="KW-0560">Oxidoreductase</keyword>
<feature type="binding site" evidence="8">
    <location>
        <position position="412"/>
    </location>
    <ligand>
        <name>substrate</name>
    </ligand>
</feature>
<evidence type="ECO:0000256" key="7">
    <source>
        <dbReference type="PIRSR" id="PIRSR000099-2"/>
    </source>
</evidence>
<feature type="binding site" evidence="8">
    <location>
        <position position="262"/>
    </location>
    <ligand>
        <name>substrate</name>
    </ligand>
</feature>
<evidence type="ECO:0000256" key="5">
    <source>
        <dbReference type="PIRNR" id="PIRNR000099"/>
    </source>
</evidence>
<feature type="binding site" evidence="8">
    <location>
        <position position="237"/>
    </location>
    <ligand>
        <name>substrate</name>
    </ligand>
</feature>
<dbReference type="InterPro" id="IPR016161">
    <property type="entry name" value="Ald_DH/histidinol_DH"/>
</dbReference>
<dbReference type="InterPro" id="IPR022695">
    <property type="entry name" value="Histidinol_DH_monofunct"/>
</dbReference>
<sequence>MRWLKMLISAILPTNCGVVLMIINAKDWRRPAFDNDAKVQSAVAEMLAEIERDGNDAITRYSLKFDQCEPKVIALKPFEEYQLDPDLADSIKLAAKRIEAFASFQKEGLTSKTFSDDYGTFGQVVSPIERVGAYIPGGRYPLISTALMTLIPAKIAGCPVRVACSPSDNPAILAAASLAGATEFIRLGGVQAIGALTFGFDEIEPVNIIVGPGNAWVNEAKKQVQSRVKIDGLAGPSELLAICDGEQPVDWIALDALAQAEHDPLACSLIVSDDKKWLESLSDFLKSDKETLTLIDNGQIELIFASQPAELVDFSEGYAPEHLMLCHQKINAEQLSNYGSLFVGANSAVALGDYISGPNHTLPTLGYAKQSGGLSVSAFLKITTIQNVSDNGRVYLSNAAQKIADAEGLKFHAKSLQIRT</sequence>
<dbReference type="GO" id="GO:0005829">
    <property type="term" value="C:cytosol"/>
    <property type="evidence" value="ECO:0007669"/>
    <property type="project" value="TreeGrafter"/>
</dbReference>
<dbReference type="PRINTS" id="PR00083">
    <property type="entry name" value="HOLDHDRGNASE"/>
</dbReference>
<dbReference type="GO" id="GO:0051287">
    <property type="term" value="F:NAD binding"/>
    <property type="evidence" value="ECO:0007669"/>
    <property type="project" value="InterPro"/>
</dbReference>
<dbReference type="EC" id="1.1.1.23" evidence="11"/>
<dbReference type="InterPro" id="IPR012131">
    <property type="entry name" value="Hstdl_DH"/>
</dbReference>
<organism evidence="11 12">
    <name type="scientific">Aliikangiella coralliicola</name>
    <dbReference type="NCBI Taxonomy" id="2592383"/>
    <lineage>
        <taxon>Bacteria</taxon>
        <taxon>Pseudomonadati</taxon>
        <taxon>Pseudomonadota</taxon>
        <taxon>Gammaproteobacteria</taxon>
        <taxon>Oceanospirillales</taxon>
        <taxon>Pleioneaceae</taxon>
        <taxon>Aliikangiella</taxon>
    </lineage>
</organism>
<evidence type="ECO:0000256" key="2">
    <source>
        <dbReference type="ARBA" id="ARBA00022723"/>
    </source>
</evidence>
<proteinExistence type="inferred from homology"/>
<evidence type="ECO:0000313" key="12">
    <source>
        <dbReference type="Proteomes" id="UP000315439"/>
    </source>
</evidence>
<evidence type="ECO:0000256" key="8">
    <source>
        <dbReference type="PIRSR" id="PIRSR000099-3"/>
    </source>
</evidence>
<dbReference type="AlphaFoldDB" id="A0A545UH07"/>